<dbReference type="OrthoDB" id="9785276at2"/>
<evidence type="ECO:0000313" key="9">
    <source>
        <dbReference type="EMBL" id="KAA1176972.1"/>
    </source>
</evidence>
<evidence type="ECO:0000256" key="1">
    <source>
        <dbReference type="ARBA" id="ARBA00001974"/>
    </source>
</evidence>
<gene>
    <name evidence="9" type="ORF">FP026_25760</name>
</gene>
<dbReference type="EMBL" id="VNIP01000014">
    <property type="protein sequence ID" value="KAA1176972.1"/>
    <property type="molecule type" value="Genomic_DNA"/>
</dbReference>
<evidence type="ECO:0000256" key="5">
    <source>
        <dbReference type="PIRSR" id="PIRSR000137-2"/>
    </source>
</evidence>
<dbReference type="Gene3D" id="3.50.50.60">
    <property type="entry name" value="FAD/NAD(P)-binding domain"/>
    <property type="match status" value="1"/>
</dbReference>
<dbReference type="Pfam" id="PF00732">
    <property type="entry name" value="GMC_oxred_N"/>
    <property type="match status" value="1"/>
</dbReference>
<evidence type="ECO:0000256" key="6">
    <source>
        <dbReference type="RuleBase" id="RU003968"/>
    </source>
</evidence>
<dbReference type="Pfam" id="PF05199">
    <property type="entry name" value="GMC_oxred_C"/>
    <property type="match status" value="1"/>
</dbReference>
<dbReference type="InterPro" id="IPR007867">
    <property type="entry name" value="GMC_OxRtase_C"/>
</dbReference>
<evidence type="ECO:0000259" key="7">
    <source>
        <dbReference type="PROSITE" id="PS00623"/>
    </source>
</evidence>
<comment type="caution">
    <text evidence="9">The sequence shown here is derived from an EMBL/GenBank/DDBJ whole genome shotgun (WGS) entry which is preliminary data.</text>
</comment>
<dbReference type="PROSITE" id="PS00623">
    <property type="entry name" value="GMC_OXRED_1"/>
    <property type="match status" value="1"/>
</dbReference>
<dbReference type="Gene3D" id="3.30.560.10">
    <property type="entry name" value="Glucose Oxidase, domain 3"/>
    <property type="match status" value="1"/>
</dbReference>
<dbReference type="RefSeq" id="WP_149637427.1">
    <property type="nucleotide sequence ID" value="NZ_VNIP01000014.1"/>
</dbReference>
<dbReference type="Proteomes" id="UP000323608">
    <property type="component" value="Unassembled WGS sequence"/>
</dbReference>
<keyword evidence="4 5" id="KW-0274">FAD</keyword>
<organism evidence="9 10">
    <name type="scientific">Rhizobium tropici</name>
    <dbReference type="NCBI Taxonomy" id="398"/>
    <lineage>
        <taxon>Bacteria</taxon>
        <taxon>Pseudomonadati</taxon>
        <taxon>Pseudomonadota</taxon>
        <taxon>Alphaproteobacteria</taxon>
        <taxon>Hyphomicrobiales</taxon>
        <taxon>Rhizobiaceae</taxon>
        <taxon>Rhizobium/Agrobacterium group</taxon>
        <taxon>Rhizobium</taxon>
    </lineage>
</organism>
<dbReference type="PIRSF" id="PIRSF000137">
    <property type="entry name" value="Alcohol_oxidase"/>
    <property type="match status" value="1"/>
</dbReference>
<keyword evidence="3 6" id="KW-0285">Flavoprotein</keyword>
<dbReference type="GO" id="GO:0019285">
    <property type="term" value="P:glycine betaine biosynthetic process from choline"/>
    <property type="evidence" value="ECO:0007669"/>
    <property type="project" value="TreeGrafter"/>
</dbReference>
<dbReference type="AlphaFoldDB" id="A0A5B0VQJ3"/>
<feature type="domain" description="Glucose-methanol-choline oxidoreductase N-terminal" evidence="7">
    <location>
        <begin position="79"/>
        <end position="102"/>
    </location>
</feature>
<comment type="cofactor">
    <cofactor evidence="1 5">
        <name>FAD</name>
        <dbReference type="ChEBI" id="CHEBI:57692"/>
    </cofactor>
</comment>
<evidence type="ECO:0000256" key="4">
    <source>
        <dbReference type="ARBA" id="ARBA00022827"/>
    </source>
</evidence>
<dbReference type="GO" id="GO:0050660">
    <property type="term" value="F:flavin adenine dinucleotide binding"/>
    <property type="evidence" value="ECO:0007669"/>
    <property type="project" value="InterPro"/>
</dbReference>
<evidence type="ECO:0000259" key="8">
    <source>
        <dbReference type="PROSITE" id="PS00624"/>
    </source>
</evidence>
<feature type="domain" description="Glucose-methanol-choline oxidoreductase N-terminal" evidence="8">
    <location>
        <begin position="251"/>
        <end position="265"/>
    </location>
</feature>
<accession>A0A5B0VQJ3</accession>
<evidence type="ECO:0000256" key="3">
    <source>
        <dbReference type="ARBA" id="ARBA00022630"/>
    </source>
</evidence>
<dbReference type="PROSITE" id="PS00624">
    <property type="entry name" value="GMC_OXRED_2"/>
    <property type="match status" value="1"/>
</dbReference>
<evidence type="ECO:0000313" key="10">
    <source>
        <dbReference type="Proteomes" id="UP000323608"/>
    </source>
</evidence>
<dbReference type="InterPro" id="IPR036188">
    <property type="entry name" value="FAD/NAD-bd_sf"/>
</dbReference>
<dbReference type="GO" id="GO:0016020">
    <property type="term" value="C:membrane"/>
    <property type="evidence" value="ECO:0007669"/>
    <property type="project" value="TreeGrafter"/>
</dbReference>
<dbReference type="SUPFAM" id="SSF54373">
    <property type="entry name" value="FAD-linked reductases, C-terminal domain"/>
    <property type="match status" value="1"/>
</dbReference>
<dbReference type="SUPFAM" id="SSF51905">
    <property type="entry name" value="FAD/NAD(P)-binding domain"/>
    <property type="match status" value="1"/>
</dbReference>
<dbReference type="GO" id="GO:0008812">
    <property type="term" value="F:choline dehydrogenase activity"/>
    <property type="evidence" value="ECO:0007669"/>
    <property type="project" value="TreeGrafter"/>
</dbReference>
<comment type="similarity">
    <text evidence="2 6">Belongs to the GMC oxidoreductase family.</text>
</comment>
<dbReference type="InterPro" id="IPR000172">
    <property type="entry name" value="GMC_OxRdtase_N"/>
</dbReference>
<evidence type="ECO:0000256" key="2">
    <source>
        <dbReference type="ARBA" id="ARBA00010790"/>
    </source>
</evidence>
<proteinExistence type="inferred from homology"/>
<dbReference type="PANTHER" id="PTHR11552">
    <property type="entry name" value="GLUCOSE-METHANOL-CHOLINE GMC OXIDOREDUCTASE"/>
    <property type="match status" value="1"/>
</dbReference>
<protein>
    <submittedName>
        <fullName evidence="9">Glucose-methanol-choline oxidoreductase</fullName>
    </submittedName>
</protein>
<name>A0A5B0VQJ3_RHITR</name>
<dbReference type="InterPro" id="IPR012132">
    <property type="entry name" value="GMC_OxRdtase"/>
</dbReference>
<sequence length="557" mass="59794">MTNYDYIIIGAGSAGCVLANRLSEDPSVKVLVLEAGTHDRFLSVRIPAAMVGMKKSLDWAYPAEPDASRNGLEDIWPAGKLIGGGSSINAMCWVRGNRADYDNWAKLGNEGWDYNSVLPYFKRSENWEDGADAYRGVGGPQQASKMRVSSKLIPAFIQAGAEAGLPINKDYNGESQLGVNIGQVSQKNGLRASAAQSYLVPALRRKNLTLTLGAHVTRILTEDGKAIGVEYLHNGRVTRSHVDREVILSSGALASPKILMLSGIGPADHLREHGISVVSDLKGVGENLMEHPHTYVKYQTTERTLNTDLTPVRALMHGLNFAFRRRGGVTAGFSHGIAFAQSEAAAWPDIEMQFITFGLHGTIKKVTDATGATREVMAPVLDKESVVTAMPAFLHPSGRGTVSLRSADPLDNPVIRHELIGHPNDVAGLIAGVRLARRIFQQPSIRKYLLAEVLPGDALQTDEELAHYLSFAAFKGAHASGTCKMGIDENAVVDPSLCVYGVQGLRVVDASIMPVVVSGNTNAPTMMIAERASDLIKAGAANKVHARRIAEPAVAAQ</sequence>
<feature type="binding site" evidence="5">
    <location>
        <position position="216"/>
    </location>
    <ligand>
        <name>FAD</name>
        <dbReference type="ChEBI" id="CHEBI:57692"/>
    </ligand>
</feature>
<reference evidence="9 10" key="1">
    <citation type="submission" date="2019-07" db="EMBL/GenBank/DDBJ databases">
        <title>The Draft Genome Sequence of Rhizobium tropici SARCC-755 Associated with Superior Nodulation on Pigeonpea (Cajanus cajan (L.) Millsp.).</title>
        <authorList>
            <person name="Bopape F.L."/>
            <person name="Hassen A.I."/>
            <person name="Swanevelder Z.H."/>
            <person name="Gwata E.T."/>
        </authorList>
    </citation>
    <scope>NUCLEOTIDE SEQUENCE [LARGE SCALE GENOMIC DNA]</scope>
    <source>
        <strain evidence="9 10">SARCC-755</strain>
    </source>
</reference>
<dbReference type="PANTHER" id="PTHR11552:SF147">
    <property type="entry name" value="CHOLINE DEHYDROGENASE, MITOCHONDRIAL"/>
    <property type="match status" value="1"/>
</dbReference>